<reference evidence="1 2" key="1">
    <citation type="submission" date="2017-06" db="EMBL/GenBank/DDBJ databases">
        <title>Novel microbial phyla capable of carbon fixation and sulfur reduction in deep-sea sediments.</title>
        <authorList>
            <person name="Huang J."/>
            <person name="Baker B."/>
            <person name="Wang Y."/>
        </authorList>
    </citation>
    <scope>NUCLEOTIDE SEQUENCE [LARGE SCALE GENOMIC DNA]</scope>
    <source>
        <strain evidence="1">B3_LCP</strain>
    </source>
</reference>
<evidence type="ECO:0000313" key="1">
    <source>
        <dbReference type="EMBL" id="TKJ40486.1"/>
    </source>
</evidence>
<dbReference type="Proteomes" id="UP000319619">
    <property type="component" value="Unassembled WGS sequence"/>
</dbReference>
<evidence type="ECO:0000313" key="2">
    <source>
        <dbReference type="Proteomes" id="UP000319619"/>
    </source>
</evidence>
<proteinExistence type="predicted"/>
<name>A0A532UZU5_UNCL8</name>
<organism evidence="1 2">
    <name type="scientific">candidate division LCP-89 bacterium B3_LCP</name>
    <dbReference type="NCBI Taxonomy" id="2012998"/>
    <lineage>
        <taxon>Bacteria</taxon>
        <taxon>Pseudomonadati</taxon>
        <taxon>Bacteria division LCP-89</taxon>
    </lineage>
</organism>
<protein>
    <submittedName>
        <fullName evidence="1">Uncharacterized protein</fullName>
    </submittedName>
</protein>
<dbReference type="EMBL" id="NJBN01000005">
    <property type="protein sequence ID" value="TKJ40486.1"/>
    <property type="molecule type" value="Genomic_DNA"/>
</dbReference>
<gene>
    <name evidence="1" type="ORF">CEE37_09235</name>
</gene>
<accession>A0A532UZU5</accession>
<dbReference type="AlphaFoldDB" id="A0A532UZU5"/>
<comment type="caution">
    <text evidence="1">The sequence shown here is derived from an EMBL/GenBank/DDBJ whole genome shotgun (WGS) entry which is preliminary data.</text>
</comment>
<sequence>MSNQYLNDAGDIDWSKLTIDLNIEKIMKRYANADKVRKWRKMNLPQQFDSLIELYVHEYEPKRSFILRLENWIIYGYRYGAGKRFSCRSVCADDSSGQPEGKKEVSIKFPDLSKFLVHDSH</sequence>